<feature type="transmembrane region" description="Helical" evidence="2">
    <location>
        <begin position="47"/>
        <end position="68"/>
    </location>
</feature>
<keyword evidence="1" id="KW-1003">Cell membrane</keyword>
<keyword evidence="5" id="KW-1185">Reference proteome</keyword>
<dbReference type="InterPro" id="IPR036681">
    <property type="entry name" value="PgpA-like_sf"/>
</dbReference>
<name>A0A4R1K452_9GAMM</name>
<dbReference type="RefSeq" id="WP_131911654.1">
    <property type="nucleotide sequence ID" value="NZ_OU594967.1"/>
</dbReference>
<evidence type="ECO:0000259" key="3">
    <source>
        <dbReference type="Pfam" id="PF04608"/>
    </source>
</evidence>
<keyword evidence="1" id="KW-0479">Metal-binding</keyword>
<dbReference type="GO" id="GO:0008962">
    <property type="term" value="F:phosphatidylglycerophosphatase activity"/>
    <property type="evidence" value="ECO:0007669"/>
    <property type="project" value="UniProtKB-EC"/>
</dbReference>
<keyword evidence="1 2" id="KW-0812">Transmembrane</keyword>
<evidence type="ECO:0000313" key="4">
    <source>
        <dbReference type="EMBL" id="TCK58690.1"/>
    </source>
</evidence>
<accession>A0A4R1K452</accession>
<dbReference type="EC" id="3.1.3.27" evidence="1"/>
<evidence type="ECO:0000313" key="5">
    <source>
        <dbReference type="Proteomes" id="UP000295565"/>
    </source>
</evidence>
<dbReference type="InterPro" id="IPR026037">
    <property type="entry name" value="PgpA"/>
</dbReference>
<comment type="catalytic activity">
    <reaction evidence="1">
        <text>a 1,2-diacyl-sn-glycero-3-phospho-(1'-sn-glycero-3'-phosphate) + H2O = a 1,2-diacyl-sn-glycero-3-phospho-(1'-sn-glycerol) + phosphate</text>
        <dbReference type="Rhea" id="RHEA:33751"/>
        <dbReference type="ChEBI" id="CHEBI:15377"/>
        <dbReference type="ChEBI" id="CHEBI:43474"/>
        <dbReference type="ChEBI" id="CHEBI:60110"/>
        <dbReference type="ChEBI" id="CHEBI:64716"/>
        <dbReference type="EC" id="3.1.3.27"/>
    </reaction>
</comment>
<comment type="cofactor">
    <cofactor evidence="1">
        <name>Mg(2+)</name>
        <dbReference type="ChEBI" id="CHEBI:18420"/>
    </cofactor>
</comment>
<comment type="function">
    <text evidence="1">Lipid phosphatase which dephosphorylates phosphatidylglycerophosphate (PGP) to phosphatidylglycerol (PG).</text>
</comment>
<comment type="caution">
    <text evidence="4">The sequence shown here is derived from an EMBL/GenBank/DDBJ whole genome shotgun (WGS) entry which is preliminary data.</text>
</comment>
<keyword evidence="1" id="KW-0595">Phospholipid degradation</keyword>
<dbReference type="Proteomes" id="UP000295565">
    <property type="component" value="Unassembled WGS sequence"/>
</dbReference>
<dbReference type="InterPro" id="IPR007686">
    <property type="entry name" value="YutG/PgpA"/>
</dbReference>
<dbReference type="Pfam" id="PF04608">
    <property type="entry name" value="PgpA"/>
    <property type="match status" value="1"/>
</dbReference>
<comment type="pathway">
    <text evidence="1">Phospholipid metabolism; phosphatidylglycerol biosynthesis; phosphatidylglycerol from CDP-diacylglycerol: step 2/2.</text>
</comment>
<feature type="transmembrane region" description="Helical" evidence="2">
    <location>
        <begin position="133"/>
        <end position="156"/>
    </location>
</feature>
<protein>
    <recommendedName>
        <fullName evidence="1">Phosphatidylglycerophosphatase A</fullName>
        <ecNumber evidence="1">3.1.3.27</ecNumber>
    </recommendedName>
    <alternativeName>
        <fullName evidence="1">Phosphatidylglycerolphosphate phosphatase A</fullName>
    </alternativeName>
</protein>
<keyword evidence="1" id="KW-0378">Hydrolase</keyword>
<keyword evidence="1" id="KW-0460">Magnesium</keyword>
<dbReference type="SUPFAM" id="SSF101307">
    <property type="entry name" value="YutG-like"/>
    <property type="match status" value="1"/>
</dbReference>
<organism evidence="4 5">
    <name type="scientific">Celerinatantimonas diazotrophica</name>
    <dbReference type="NCBI Taxonomy" id="412034"/>
    <lineage>
        <taxon>Bacteria</taxon>
        <taxon>Pseudomonadati</taxon>
        <taxon>Pseudomonadota</taxon>
        <taxon>Gammaproteobacteria</taxon>
        <taxon>Celerinatantimonadaceae</taxon>
        <taxon>Celerinatantimonas</taxon>
    </lineage>
</organism>
<dbReference type="UniPathway" id="UPA00084">
    <property type="reaction ID" value="UER00504"/>
</dbReference>
<sequence length="159" mass="17548">MDHYLKRLSMTNPMHLLAVGFGSGLAPKAPGTFGSLAALPLVVLLSWWLPLWGYLCFLVIGFGIGVYSCQVASRAMGIHDHGGIVWDEFIGMGITMIAVPISWPSALVGFVLFRLFDITKPWPIRWLDQHVKGGFGIMIDDVLAGIMAWIVQLILFSYL</sequence>
<keyword evidence="1" id="KW-0442">Lipid degradation</keyword>
<keyword evidence="1" id="KW-0443">Lipid metabolism</keyword>
<dbReference type="GO" id="GO:0009395">
    <property type="term" value="P:phospholipid catabolic process"/>
    <property type="evidence" value="ECO:0007669"/>
    <property type="project" value="UniProtKB-KW"/>
</dbReference>
<reference evidence="4 5" key="1">
    <citation type="submission" date="2019-03" db="EMBL/GenBank/DDBJ databases">
        <title>Genomic Encyclopedia of Type Strains, Phase IV (KMG-IV): sequencing the most valuable type-strain genomes for metagenomic binning, comparative biology and taxonomic classification.</title>
        <authorList>
            <person name="Goeker M."/>
        </authorList>
    </citation>
    <scope>NUCLEOTIDE SEQUENCE [LARGE SCALE GENOMIC DNA]</scope>
    <source>
        <strain evidence="4 5">DSM 18577</strain>
    </source>
</reference>
<dbReference type="PANTHER" id="PTHR36305:SF1">
    <property type="entry name" value="PHOSPHATIDYLGLYCEROPHOSPHATASE A"/>
    <property type="match status" value="1"/>
</dbReference>
<dbReference type="AlphaFoldDB" id="A0A4R1K452"/>
<keyword evidence="1" id="KW-0997">Cell inner membrane</keyword>
<dbReference type="EMBL" id="SMGD01000011">
    <property type="protein sequence ID" value="TCK58690.1"/>
    <property type="molecule type" value="Genomic_DNA"/>
</dbReference>
<dbReference type="GO" id="GO:0006655">
    <property type="term" value="P:phosphatidylglycerol biosynthetic process"/>
    <property type="evidence" value="ECO:0007669"/>
    <property type="project" value="UniProtKB-UniPathway"/>
</dbReference>
<keyword evidence="2" id="KW-1133">Transmembrane helix</keyword>
<dbReference type="PANTHER" id="PTHR36305">
    <property type="entry name" value="PHOSPHATIDYLGLYCEROPHOSPHATASE A"/>
    <property type="match status" value="1"/>
</dbReference>
<proteinExistence type="predicted"/>
<feature type="domain" description="YutG/PgpA" evidence="3">
    <location>
        <begin position="17"/>
        <end position="155"/>
    </location>
</feature>
<feature type="transmembrane region" description="Helical" evidence="2">
    <location>
        <begin position="89"/>
        <end position="113"/>
    </location>
</feature>
<keyword evidence="1 2" id="KW-0472">Membrane</keyword>
<dbReference type="GO" id="GO:0046872">
    <property type="term" value="F:metal ion binding"/>
    <property type="evidence" value="ECO:0007669"/>
    <property type="project" value="UniProtKB-KW"/>
</dbReference>
<comment type="subcellular location">
    <subcellularLocation>
        <location evidence="1">Cell inner membrane</location>
        <topology evidence="1">Multi-pass membrane protein</topology>
    </subcellularLocation>
</comment>
<dbReference type="GO" id="GO:0005886">
    <property type="term" value="C:plasma membrane"/>
    <property type="evidence" value="ECO:0007669"/>
    <property type="project" value="UniProtKB-SubCell"/>
</dbReference>
<keyword evidence="1" id="KW-1208">Phospholipid metabolism</keyword>
<dbReference type="PIRSF" id="PIRSF006162">
    <property type="entry name" value="PgpA"/>
    <property type="match status" value="1"/>
</dbReference>
<evidence type="ECO:0000256" key="1">
    <source>
        <dbReference type="PIRNR" id="PIRNR006162"/>
    </source>
</evidence>
<gene>
    <name evidence="4" type="ORF">EV690_0827</name>
</gene>
<dbReference type="OrthoDB" id="9804091at2"/>
<dbReference type="CDD" id="cd06971">
    <property type="entry name" value="PgpA"/>
    <property type="match status" value="1"/>
</dbReference>
<evidence type="ECO:0000256" key="2">
    <source>
        <dbReference type="SAM" id="Phobius"/>
    </source>
</evidence>